<evidence type="ECO:0000256" key="4">
    <source>
        <dbReference type="PROSITE-ProRule" id="PRU01248"/>
    </source>
</evidence>
<dbReference type="EMBL" id="CP000656">
    <property type="protein sequence ID" value="ABP44463.1"/>
    <property type="molecule type" value="Genomic_DNA"/>
</dbReference>
<protein>
    <submittedName>
        <fullName evidence="8">Phage integrase family protein</fullName>
    </submittedName>
</protein>
<dbReference type="GO" id="GO:0015074">
    <property type="term" value="P:DNA integration"/>
    <property type="evidence" value="ECO:0007669"/>
    <property type="project" value="InterPro"/>
</dbReference>
<comment type="similarity">
    <text evidence="1">Belongs to the 'phage' integrase family.</text>
</comment>
<dbReference type="AlphaFoldDB" id="A4T6I6"/>
<evidence type="ECO:0000259" key="7">
    <source>
        <dbReference type="PROSITE" id="PS51900"/>
    </source>
</evidence>
<dbReference type="InterPro" id="IPR013762">
    <property type="entry name" value="Integrase-like_cat_sf"/>
</dbReference>
<dbReference type="InterPro" id="IPR002104">
    <property type="entry name" value="Integrase_catalytic"/>
</dbReference>
<dbReference type="InterPro" id="IPR044068">
    <property type="entry name" value="CB"/>
</dbReference>
<reference evidence="8" key="1">
    <citation type="submission" date="2007-04" db="EMBL/GenBank/DDBJ databases">
        <authorList>
            <consortium name="US DOE Joint Genome Institute"/>
            <person name="Copeland A."/>
            <person name="Lucas S."/>
            <person name="Lapidus A."/>
            <person name="Barry K."/>
            <person name="Detter J.C."/>
            <person name="Glavina del Rio T."/>
            <person name="Hammon N."/>
            <person name="Israni S."/>
            <person name="Dalin E."/>
            <person name="Tice H."/>
            <person name="Pitluck S."/>
            <person name="Chain P."/>
            <person name="Malfatti S."/>
            <person name="Shin M."/>
            <person name="Vergez L."/>
            <person name="Schmutz J."/>
            <person name="Larimer F."/>
            <person name="Land M."/>
            <person name="Hauser L."/>
            <person name="Kyrpides N."/>
            <person name="Mikhailova N."/>
            <person name="Miller C."/>
            <person name="Richardson P."/>
        </authorList>
    </citation>
    <scope>NUCLEOTIDE SEQUENCE</scope>
    <source>
        <strain evidence="8">PYR-GCK</strain>
    </source>
</reference>
<evidence type="ECO:0000259" key="6">
    <source>
        <dbReference type="PROSITE" id="PS51898"/>
    </source>
</evidence>
<dbReference type="PROSITE" id="PS51900">
    <property type="entry name" value="CB"/>
    <property type="match status" value="1"/>
</dbReference>
<dbReference type="CDD" id="cd01189">
    <property type="entry name" value="INT_ICEBs1_C_like"/>
    <property type="match status" value="1"/>
</dbReference>
<dbReference type="PANTHER" id="PTHR30349:SF64">
    <property type="entry name" value="PROPHAGE INTEGRASE INTD-RELATED"/>
    <property type="match status" value="1"/>
</dbReference>
<dbReference type="InterPro" id="IPR011010">
    <property type="entry name" value="DNA_brk_join_enz"/>
</dbReference>
<dbReference type="PROSITE" id="PS51898">
    <property type="entry name" value="TYR_RECOMBINASE"/>
    <property type="match status" value="1"/>
</dbReference>
<dbReference type="STRING" id="350054.Mflv_1985"/>
<dbReference type="Gene3D" id="1.10.150.130">
    <property type="match status" value="1"/>
</dbReference>
<proteinExistence type="inferred from homology"/>
<dbReference type="eggNOG" id="COG0582">
    <property type="taxonomic scope" value="Bacteria"/>
</dbReference>
<evidence type="ECO:0000256" key="2">
    <source>
        <dbReference type="ARBA" id="ARBA00023125"/>
    </source>
</evidence>
<dbReference type="Pfam" id="PF00589">
    <property type="entry name" value="Phage_integrase"/>
    <property type="match status" value="1"/>
</dbReference>
<dbReference type="SUPFAM" id="SSF56349">
    <property type="entry name" value="DNA breaking-rejoining enzymes"/>
    <property type="match status" value="1"/>
</dbReference>
<dbReference type="KEGG" id="mgi:Mflv_1985"/>
<evidence type="ECO:0000256" key="1">
    <source>
        <dbReference type="ARBA" id="ARBA00008857"/>
    </source>
</evidence>
<keyword evidence="3" id="KW-0233">DNA recombination</keyword>
<gene>
    <name evidence="8" type="ordered locus">Mflv_1985</name>
</gene>
<organism evidence="8">
    <name type="scientific">Mycolicibacterium gilvum (strain PYR-GCK)</name>
    <name type="common">Mycobacterium gilvum (strain PYR-GCK)</name>
    <dbReference type="NCBI Taxonomy" id="350054"/>
    <lineage>
        <taxon>Bacteria</taxon>
        <taxon>Bacillati</taxon>
        <taxon>Actinomycetota</taxon>
        <taxon>Actinomycetes</taxon>
        <taxon>Mycobacteriales</taxon>
        <taxon>Mycobacteriaceae</taxon>
        <taxon>Mycolicibacterium</taxon>
    </lineage>
</organism>
<dbReference type="InterPro" id="IPR010998">
    <property type="entry name" value="Integrase_recombinase_N"/>
</dbReference>
<dbReference type="GO" id="GO:0003677">
    <property type="term" value="F:DNA binding"/>
    <property type="evidence" value="ECO:0007669"/>
    <property type="project" value="UniProtKB-UniRule"/>
</dbReference>
<dbReference type="InterPro" id="IPR053876">
    <property type="entry name" value="Phage_int_M"/>
</dbReference>
<name>A4T6I6_MYCGI</name>
<evidence type="ECO:0000256" key="5">
    <source>
        <dbReference type="SAM" id="MobiDB-lite"/>
    </source>
</evidence>
<keyword evidence="2 4" id="KW-0238">DNA-binding</keyword>
<dbReference type="Gene3D" id="1.10.443.10">
    <property type="entry name" value="Intergrase catalytic core"/>
    <property type="match status" value="1"/>
</dbReference>
<dbReference type="OrthoDB" id="1822491at2"/>
<evidence type="ECO:0000313" key="8">
    <source>
        <dbReference type="EMBL" id="ABP44463.1"/>
    </source>
</evidence>
<feature type="domain" description="Core-binding (CB)" evidence="7">
    <location>
        <begin position="82"/>
        <end position="177"/>
    </location>
</feature>
<dbReference type="HOGENOM" id="CLU_646915_0_0_11"/>
<reference evidence="8" key="2">
    <citation type="journal article" date="2013" name="PLoS ONE">
        <title>A Gene Expression Study of the Activities of Aromatic Ring-Cleavage Dioxygenases in Mycobacterium gilvum PYR-GCK to Changes in Salinity and pH during Pyrene Degradation.</title>
        <authorList>
            <person name="Badejo A.C."/>
            <person name="Badejo A.O."/>
            <person name="Shin K.H."/>
            <person name="Chai Y.G."/>
        </authorList>
    </citation>
    <scope>NUCLEOTIDE SEQUENCE [LARGE SCALE GENOMIC DNA]</scope>
    <source>
        <strain evidence="8">PYR-GCK</strain>
    </source>
</reference>
<sequence length="469" mass="51611">MAYVRAHDTKQRRNGKVVKTYAVVWREAVRDEFGLPTGATRARRETYPTRDAAEVRRDELNAAKHTHAGTSALAEQRAKGEQPFGFYARAWLDAQAVRVASGKVKQRTVDEYERQLHTYVLGELGSLAVAAVTPAHLERLLTGLVRRQSRQGDRKPITPGTVKHVWDVVRRVLKYAVKHGALDSNPADRVDFSASRATGDHAEFEHHPLTAAQVGALSAAVAGHAREGYEGPELPAYPVYGLLVEFLAYTGLRAAEAAGLEVADLLFSPGPRCSVRVARTKDRKNGVWVVGTPKSKRSRRTVPLPPWLAKRMADYLAEVHPRGDEPNAPLWPSRRNGGGHRAVGQRYAVPLDWSQPLALGTFYDTILKPALEAVGLPATRPATKDAPAIRGVRLHDLRHTFAVLQLSAGTHFMQVSKWLGHSTYTLTLDVYGDYIPEEDGGAANNLPEPPAPQRPLEAVDNVVPLRRES</sequence>
<feature type="region of interest" description="Disordered" evidence="5">
    <location>
        <begin position="439"/>
        <end position="469"/>
    </location>
</feature>
<dbReference type="Pfam" id="PF22022">
    <property type="entry name" value="Phage_int_M"/>
    <property type="match status" value="1"/>
</dbReference>
<accession>A4T6I6</accession>
<dbReference type="InterPro" id="IPR050090">
    <property type="entry name" value="Tyrosine_recombinase_XerCD"/>
</dbReference>
<feature type="domain" description="Tyr recombinase" evidence="6">
    <location>
        <begin position="204"/>
        <end position="444"/>
    </location>
</feature>
<dbReference type="PANTHER" id="PTHR30349">
    <property type="entry name" value="PHAGE INTEGRASE-RELATED"/>
    <property type="match status" value="1"/>
</dbReference>
<dbReference type="GO" id="GO:0006310">
    <property type="term" value="P:DNA recombination"/>
    <property type="evidence" value="ECO:0007669"/>
    <property type="project" value="UniProtKB-KW"/>
</dbReference>
<evidence type="ECO:0000256" key="3">
    <source>
        <dbReference type="ARBA" id="ARBA00023172"/>
    </source>
</evidence>